<evidence type="ECO:0000313" key="3">
    <source>
        <dbReference type="Proteomes" id="UP000192257"/>
    </source>
</evidence>
<organism evidence="2 3">
    <name type="scientific">Trypanosoma theileri</name>
    <dbReference type="NCBI Taxonomy" id="67003"/>
    <lineage>
        <taxon>Eukaryota</taxon>
        <taxon>Discoba</taxon>
        <taxon>Euglenozoa</taxon>
        <taxon>Kinetoplastea</taxon>
        <taxon>Metakinetoplastina</taxon>
        <taxon>Trypanosomatida</taxon>
        <taxon>Trypanosomatidae</taxon>
        <taxon>Trypanosoma</taxon>
    </lineage>
</organism>
<dbReference type="Proteomes" id="UP000192257">
    <property type="component" value="Unassembled WGS sequence"/>
</dbReference>
<feature type="compositionally biased region" description="Low complexity" evidence="1">
    <location>
        <begin position="138"/>
        <end position="150"/>
    </location>
</feature>
<evidence type="ECO:0000313" key="2">
    <source>
        <dbReference type="EMBL" id="ORC84413.1"/>
    </source>
</evidence>
<feature type="region of interest" description="Disordered" evidence="1">
    <location>
        <begin position="53"/>
        <end position="218"/>
    </location>
</feature>
<feature type="compositionally biased region" description="Low complexity" evidence="1">
    <location>
        <begin position="169"/>
        <end position="212"/>
    </location>
</feature>
<comment type="caution">
    <text evidence="2">The sequence shown here is derived from an EMBL/GenBank/DDBJ whole genome shotgun (WGS) entry which is preliminary data.</text>
</comment>
<dbReference type="RefSeq" id="XP_028878479.1">
    <property type="nucleotide sequence ID" value="XM_029030248.1"/>
</dbReference>
<feature type="compositionally biased region" description="Basic and acidic residues" evidence="1">
    <location>
        <begin position="66"/>
        <end position="101"/>
    </location>
</feature>
<protein>
    <submittedName>
        <fullName evidence="2">Uncharacterized protein</fullName>
    </submittedName>
</protein>
<reference evidence="2 3" key="1">
    <citation type="submission" date="2017-03" db="EMBL/GenBank/DDBJ databases">
        <title>An alternative strategy for trypanosome survival in the mammalian bloodstream revealed through genome and transcriptome analysis of the ubiquitous bovine parasite Trypanosoma (Megatrypanum) theileri.</title>
        <authorList>
            <person name="Kelly S."/>
            <person name="Ivens A."/>
            <person name="Mott A."/>
            <person name="O'Neill E."/>
            <person name="Emms D."/>
            <person name="Macleod O."/>
            <person name="Voorheis P."/>
            <person name="Matthews J."/>
            <person name="Matthews K."/>
            <person name="Carrington M."/>
        </authorList>
    </citation>
    <scope>NUCLEOTIDE SEQUENCE [LARGE SCALE GENOMIC DNA]</scope>
    <source>
        <strain evidence="2">Edinburgh</strain>
    </source>
</reference>
<dbReference type="VEuPathDB" id="TriTrypDB:TM35_000451510"/>
<feature type="compositionally biased region" description="Polar residues" evidence="1">
    <location>
        <begin position="153"/>
        <end position="168"/>
    </location>
</feature>
<dbReference type="EMBL" id="NBCO01000045">
    <property type="protein sequence ID" value="ORC84413.1"/>
    <property type="molecule type" value="Genomic_DNA"/>
</dbReference>
<dbReference type="AlphaFoldDB" id="A0A1X0NIW9"/>
<evidence type="ECO:0000256" key="1">
    <source>
        <dbReference type="SAM" id="MobiDB-lite"/>
    </source>
</evidence>
<gene>
    <name evidence="2" type="ORF">TM35_000451510</name>
</gene>
<proteinExistence type="predicted"/>
<keyword evidence="3" id="KW-1185">Reference proteome</keyword>
<name>A0A1X0NIW9_9TRYP</name>
<sequence length="262" mass="27347">MEVNAFTNEPFVAAGDGNGGDVFTTLYKEELHPYTSACAGSSNLCGKPVTTEKQILAEDPNSVPTDQERLRAGERLSTTEESSSHEIRDSGKDMAQERITRGDSPSAEDGRGDDSVGDIPAPQPGNSKPGTGGEPNVEEQSQPPESTPPTHVNPGSSNNTGDNSTTGDSNSTEQASSAEASTTNATASQENGNVDSTATNTNTTTEAPTTTTLSPVPNAEIRNITSTVQKNKANVDSSVNPVWMRTAAPVLTVVVMFSVVVY</sequence>
<accession>A0A1X0NIW9</accession>
<dbReference type="GeneID" id="39990028"/>